<protein>
    <recommendedName>
        <fullName evidence="3">DUF1120 domain-containing protein</fullName>
    </recommendedName>
</protein>
<reference evidence="1 2" key="1">
    <citation type="submission" date="2015-06" db="EMBL/GenBank/DDBJ databases">
        <title>Draft genome sequence of an Antarctic Pseudomonas sp. strain KG01 with full potential for biotechnological applications.</title>
        <authorList>
            <person name="Pavlov M.S."/>
            <person name="Lira F."/>
            <person name="Martinez J.L."/>
            <person name="Marshall S.H."/>
        </authorList>
    </citation>
    <scope>NUCLEOTIDE SEQUENCE [LARGE SCALE GENOMIC DNA]</scope>
    <source>
        <strain evidence="1 2">KG01</strain>
    </source>
</reference>
<accession>A0A0J8G1Z1</accession>
<dbReference type="PATRIC" id="fig|1674920.3.peg.4949"/>
<organism evidence="1 2">
    <name type="scientific">Pseudomonas fildesensis</name>
    <dbReference type="NCBI Taxonomy" id="1674920"/>
    <lineage>
        <taxon>Bacteria</taxon>
        <taxon>Pseudomonadati</taxon>
        <taxon>Pseudomonadota</taxon>
        <taxon>Gammaproteobacteria</taxon>
        <taxon>Pseudomonadales</taxon>
        <taxon>Pseudomonadaceae</taxon>
        <taxon>Pseudomonas</taxon>
    </lineage>
</organism>
<dbReference type="Proteomes" id="UP000037551">
    <property type="component" value="Unassembled WGS sequence"/>
</dbReference>
<name>A0A0J8G1Z1_9PSED</name>
<dbReference type="OrthoDB" id="6602106at2"/>
<gene>
    <name evidence="1" type="ORF">ACR52_10560</name>
</gene>
<dbReference type="Pfam" id="PF06551">
    <property type="entry name" value="DUF1120"/>
    <property type="match status" value="1"/>
</dbReference>
<dbReference type="InterPro" id="IPR010546">
    <property type="entry name" value="DUF1120"/>
</dbReference>
<proteinExistence type="predicted"/>
<evidence type="ECO:0000313" key="2">
    <source>
        <dbReference type="Proteomes" id="UP000037551"/>
    </source>
</evidence>
<dbReference type="EMBL" id="LFMW01000007">
    <property type="protein sequence ID" value="KMT55009.1"/>
    <property type="molecule type" value="Genomic_DNA"/>
</dbReference>
<keyword evidence="2" id="KW-1185">Reference proteome</keyword>
<sequence length="377" mass="40003">MNLDYLLPAIALVLSGIGTAQAQDDCRLDLSASSLDFGLMNRAITQPPGPERLLGERRLSVSLNCPQPADMSLFYRGLALGAERLRFTEQGSYQLQVREGVLDGRAVELGLMAGNGQAPSASGSSLNWRADHGIVPMQNGQPANGRSFSVQVVVNAWAEEGAARVRDAVTWQASGWVDAPVTGRSRELQLLARFAPAACTLSLSNNGKVDFGRLSVNALNADRDTPLADKPLALTVNCDGPTHFALLMQDNRQGSATGGTDETAYGLGLDARSQKIGRYYVSVDPTQTSADNLPQLYRTDSTTAGVAWSSANTNPIPLAARSYLGFTDSAGSTLGPTALQSLNALLNVKAILAPLQQLDLSSEIRLNGSATLEIIYL</sequence>
<dbReference type="STRING" id="1674920.ACR52_10560"/>
<dbReference type="AlphaFoldDB" id="A0A0J8G1Z1"/>
<comment type="caution">
    <text evidence="1">The sequence shown here is derived from an EMBL/GenBank/DDBJ whole genome shotgun (WGS) entry which is preliminary data.</text>
</comment>
<evidence type="ECO:0000313" key="1">
    <source>
        <dbReference type="EMBL" id="KMT55009.1"/>
    </source>
</evidence>
<dbReference type="RefSeq" id="WP_048723757.1">
    <property type="nucleotide sequence ID" value="NZ_JBJGXJ010000001.1"/>
</dbReference>
<evidence type="ECO:0008006" key="3">
    <source>
        <dbReference type="Google" id="ProtNLM"/>
    </source>
</evidence>